<evidence type="ECO:0000313" key="2">
    <source>
        <dbReference type="Proteomes" id="UP001054945"/>
    </source>
</evidence>
<gene>
    <name evidence="1" type="ORF">CEXT_113241</name>
</gene>
<sequence length="244" mass="27445">MESGAEETRHLRLHIQSKIENGAESDINVRLEEKFLHLCLLTFFFTHFPPPLFRRPPFKNVLLPSHSNPSVYSSAETEISPSLSFNLLLLTLPPSFRRAPIKNVLLLFIPIHLSIHLLKLSPSVYLSAETEVRIACQKRGIEIVLTTSISGSRRNRRGFYLGAEGKMNFSDDKSLKKSFSYSISPSLSFTLLFYLLCHPRPFVDPPHPVKCPAPLHFNPSVYLSAETEVKIACQKGGIETVATT</sequence>
<comment type="caution">
    <text evidence="1">The sequence shown here is derived from an EMBL/GenBank/DDBJ whole genome shotgun (WGS) entry which is preliminary data.</text>
</comment>
<accession>A0AAV4XAS8</accession>
<reference evidence="1 2" key="1">
    <citation type="submission" date="2021-06" db="EMBL/GenBank/DDBJ databases">
        <title>Caerostris extrusa draft genome.</title>
        <authorList>
            <person name="Kono N."/>
            <person name="Arakawa K."/>
        </authorList>
    </citation>
    <scope>NUCLEOTIDE SEQUENCE [LARGE SCALE GENOMIC DNA]</scope>
</reference>
<protein>
    <submittedName>
        <fullName evidence="1">Uncharacterized protein</fullName>
    </submittedName>
</protein>
<keyword evidence="2" id="KW-1185">Reference proteome</keyword>
<dbReference type="Proteomes" id="UP001054945">
    <property type="component" value="Unassembled WGS sequence"/>
</dbReference>
<name>A0AAV4XAS8_CAEEX</name>
<dbReference type="EMBL" id="BPLR01017363">
    <property type="protein sequence ID" value="GIY90933.1"/>
    <property type="molecule type" value="Genomic_DNA"/>
</dbReference>
<organism evidence="1 2">
    <name type="scientific">Caerostris extrusa</name>
    <name type="common">Bark spider</name>
    <name type="synonym">Caerostris bankana</name>
    <dbReference type="NCBI Taxonomy" id="172846"/>
    <lineage>
        <taxon>Eukaryota</taxon>
        <taxon>Metazoa</taxon>
        <taxon>Ecdysozoa</taxon>
        <taxon>Arthropoda</taxon>
        <taxon>Chelicerata</taxon>
        <taxon>Arachnida</taxon>
        <taxon>Araneae</taxon>
        <taxon>Araneomorphae</taxon>
        <taxon>Entelegynae</taxon>
        <taxon>Araneoidea</taxon>
        <taxon>Araneidae</taxon>
        <taxon>Caerostris</taxon>
    </lineage>
</organism>
<evidence type="ECO:0000313" key="1">
    <source>
        <dbReference type="EMBL" id="GIY90933.1"/>
    </source>
</evidence>
<dbReference type="AlphaFoldDB" id="A0AAV4XAS8"/>
<proteinExistence type="predicted"/>